<comment type="caution">
    <text evidence="2">The sequence shown here is derived from an EMBL/GenBank/DDBJ whole genome shotgun (WGS) entry which is preliminary data.</text>
</comment>
<keyword evidence="1" id="KW-0472">Membrane</keyword>
<dbReference type="OrthoDB" id="2434830at2759"/>
<keyword evidence="1" id="KW-1133">Transmembrane helix</keyword>
<sequence>MSSSYTSYDRYTTDAFLANSWTRTAWASVFALFTLWGLTWFLRHMFGQADDVGFSSGPYQAKRGGVDPELGTTGGPGMTTTDNAYNTTGTGTGAYNTTGSGVGATGVGSTGTGVGTTGTTGNNAYNTTGTNAYNTTGTTGTHGTTAYNDDPSRLGGGVNPKLHNIFLRMERSHHMLRDLMLMLLTVMTLNSFAKGLTSGAAIMGWIFFGFAVVFSVCESVVAHKYARLAYSLIFFGLALAIGGGGFAYGFWY</sequence>
<feature type="transmembrane region" description="Helical" evidence="1">
    <location>
        <begin position="175"/>
        <end position="193"/>
    </location>
</feature>
<dbReference type="EMBL" id="JAEPRA010000013">
    <property type="protein sequence ID" value="KAG2176735.1"/>
    <property type="molecule type" value="Genomic_DNA"/>
</dbReference>
<evidence type="ECO:0000313" key="2">
    <source>
        <dbReference type="EMBL" id="KAG2176735.1"/>
    </source>
</evidence>
<feature type="transmembrane region" description="Helical" evidence="1">
    <location>
        <begin position="199"/>
        <end position="221"/>
    </location>
</feature>
<evidence type="ECO:0000256" key="1">
    <source>
        <dbReference type="SAM" id="Phobius"/>
    </source>
</evidence>
<feature type="transmembrane region" description="Helical" evidence="1">
    <location>
        <begin position="20"/>
        <end position="42"/>
    </location>
</feature>
<dbReference type="Proteomes" id="UP000612746">
    <property type="component" value="Unassembled WGS sequence"/>
</dbReference>
<feature type="transmembrane region" description="Helical" evidence="1">
    <location>
        <begin position="228"/>
        <end position="251"/>
    </location>
</feature>
<organism evidence="2 3">
    <name type="scientific">Umbelopsis vinacea</name>
    <dbReference type="NCBI Taxonomy" id="44442"/>
    <lineage>
        <taxon>Eukaryota</taxon>
        <taxon>Fungi</taxon>
        <taxon>Fungi incertae sedis</taxon>
        <taxon>Mucoromycota</taxon>
        <taxon>Mucoromycotina</taxon>
        <taxon>Umbelopsidomycetes</taxon>
        <taxon>Umbelopsidales</taxon>
        <taxon>Umbelopsidaceae</taxon>
        <taxon>Umbelopsis</taxon>
    </lineage>
</organism>
<keyword evidence="1" id="KW-0812">Transmembrane</keyword>
<protein>
    <submittedName>
        <fullName evidence="2">Uncharacterized protein</fullName>
    </submittedName>
</protein>
<evidence type="ECO:0000313" key="3">
    <source>
        <dbReference type="Proteomes" id="UP000612746"/>
    </source>
</evidence>
<reference evidence="2" key="1">
    <citation type="submission" date="2020-12" db="EMBL/GenBank/DDBJ databases">
        <title>Metabolic potential, ecology and presence of endohyphal bacteria is reflected in genomic diversity of Mucoromycotina.</title>
        <authorList>
            <person name="Muszewska A."/>
            <person name="Okrasinska A."/>
            <person name="Steczkiewicz K."/>
            <person name="Drgas O."/>
            <person name="Orlowska M."/>
            <person name="Perlinska-Lenart U."/>
            <person name="Aleksandrzak-Piekarczyk T."/>
            <person name="Szatraj K."/>
            <person name="Zielenkiewicz U."/>
            <person name="Pilsyk S."/>
            <person name="Malc E."/>
            <person name="Mieczkowski P."/>
            <person name="Kruszewska J.S."/>
            <person name="Biernat P."/>
            <person name="Pawlowska J."/>
        </authorList>
    </citation>
    <scope>NUCLEOTIDE SEQUENCE</scope>
    <source>
        <strain evidence="2">WA0000051536</strain>
    </source>
</reference>
<keyword evidence="3" id="KW-1185">Reference proteome</keyword>
<proteinExistence type="predicted"/>
<name>A0A8H7UBF6_9FUNG</name>
<accession>A0A8H7UBF6</accession>
<dbReference type="AlphaFoldDB" id="A0A8H7UBF6"/>
<gene>
    <name evidence="2" type="ORF">INT44_007399</name>
</gene>